<reference evidence="2" key="1">
    <citation type="journal article" date="2019" name="Int. J. Syst. Evol. Microbiol.">
        <title>The Global Catalogue of Microorganisms (GCM) 10K type strain sequencing project: providing services to taxonomists for standard genome sequencing and annotation.</title>
        <authorList>
            <consortium name="The Broad Institute Genomics Platform"/>
            <consortium name="The Broad Institute Genome Sequencing Center for Infectious Disease"/>
            <person name="Wu L."/>
            <person name="Ma J."/>
        </authorList>
    </citation>
    <scope>NUCLEOTIDE SEQUENCE [LARGE SCALE GENOMIC DNA]</scope>
    <source>
        <strain evidence="2">JCM 9371</strain>
    </source>
</reference>
<dbReference type="Proteomes" id="UP001597063">
    <property type="component" value="Unassembled WGS sequence"/>
</dbReference>
<dbReference type="RefSeq" id="WP_165502917.1">
    <property type="nucleotide sequence ID" value="NZ_CAACUY010000055.1"/>
</dbReference>
<evidence type="ECO:0000313" key="1">
    <source>
        <dbReference type="EMBL" id="MFD0685939.1"/>
    </source>
</evidence>
<proteinExistence type="predicted"/>
<protein>
    <submittedName>
        <fullName evidence="1">Uncharacterized protein</fullName>
    </submittedName>
</protein>
<evidence type="ECO:0000313" key="2">
    <source>
        <dbReference type="Proteomes" id="UP001597063"/>
    </source>
</evidence>
<keyword evidence="2" id="KW-1185">Reference proteome</keyword>
<dbReference type="EMBL" id="JBHTGP010000006">
    <property type="protein sequence ID" value="MFD0685939.1"/>
    <property type="molecule type" value="Genomic_DNA"/>
</dbReference>
<comment type="caution">
    <text evidence="1">The sequence shown here is derived from an EMBL/GenBank/DDBJ whole genome shotgun (WGS) entry which is preliminary data.</text>
</comment>
<accession>A0ABW2XK33</accession>
<sequence length="45" mass="4880">MEPVLVELKAPTPTPPEDEVVYIDDLDAFAEAAANMGCGDDNPYR</sequence>
<gene>
    <name evidence="1" type="ORF">ACFQZM_15655</name>
</gene>
<name>A0ABW2XK33_9ACTN</name>
<organism evidence="1 2">
    <name type="scientific">Actinomadura fibrosa</name>
    <dbReference type="NCBI Taxonomy" id="111802"/>
    <lineage>
        <taxon>Bacteria</taxon>
        <taxon>Bacillati</taxon>
        <taxon>Actinomycetota</taxon>
        <taxon>Actinomycetes</taxon>
        <taxon>Streptosporangiales</taxon>
        <taxon>Thermomonosporaceae</taxon>
        <taxon>Actinomadura</taxon>
    </lineage>
</organism>